<protein>
    <submittedName>
        <fullName evidence="5">Class I SAM-dependent RNA methyltransferase</fullName>
    </submittedName>
</protein>
<dbReference type="Pfam" id="PF01170">
    <property type="entry name" value="UPF0020"/>
    <property type="match status" value="1"/>
</dbReference>
<comment type="caution">
    <text evidence="5">The sequence shown here is derived from an EMBL/GenBank/DDBJ whole genome shotgun (WGS) entry which is preliminary data.</text>
</comment>
<reference evidence="5 6" key="1">
    <citation type="submission" date="2017-12" db="EMBL/GenBank/DDBJ databases">
        <title>FDA dAtabase for Regulatory Grade micrObial Sequences (FDA-ARGOS): Supporting development and validation of Infectious Disease Dx tests.</title>
        <authorList>
            <person name="Hoffmann M."/>
            <person name="Allard M."/>
            <person name="Evans P."/>
            <person name="Brown E."/>
            <person name="Tallon L."/>
            <person name="Sadzewicz L."/>
            <person name="Sengamalay N."/>
            <person name="Ott S."/>
            <person name="Godinez A."/>
            <person name="Nagaraj S."/>
            <person name="Vavikolanu K."/>
            <person name="Aluvathingal J."/>
            <person name="Nadendla S."/>
            <person name="Sichtig H."/>
        </authorList>
    </citation>
    <scope>NUCLEOTIDE SEQUENCE [LARGE SCALE GENOMIC DNA]</scope>
    <source>
        <strain evidence="5 6">FDAARGOS_148</strain>
    </source>
</reference>
<dbReference type="InterPro" id="IPR029063">
    <property type="entry name" value="SAM-dependent_MTases_sf"/>
</dbReference>
<dbReference type="CDD" id="cd02440">
    <property type="entry name" value="AdoMet_MTases"/>
    <property type="match status" value="1"/>
</dbReference>
<keyword evidence="1 5" id="KW-0489">Methyltransferase</keyword>
<feature type="domain" description="THUMP" evidence="4">
    <location>
        <begin position="42"/>
        <end position="153"/>
    </location>
</feature>
<dbReference type="SUPFAM" id="SSF53335">
    <property type="entry name" value="S-adenosyl-L-methionine-dependent methyltransferases"/>
    <property type="match status" value="1"/>
</dbReference>
<dbReference type="AlphaFoldDB" id="A0A2K0A812"/>
<dbReference type="Pfam" id="PF02926">
    <property type="entry name" value="THUMP"/>
    <property type="match status" value="1"/>
</dbReference>
<dbReference type="RefSeq" id="WP_037550409.1">
    <property type="nucleotide sequence ID" value="NZ_CAJCFX010000002.1"/>
</dbReference>
<name>A0A2K0A812_STAHA</name>
<evidence type="ECO:0000256" key="2">
    <source>
        <dbReference type="ARBA" id="ARBA00022679"/>
    </source>
</evidence>
<dbReference type="PANTHER" id="PTHR47313:SF1">
    <property type="entry name" value="RIBOSOMAL RNA LARGE SUBUNIT METHYLTRANSFERASE K_L"/>
    <property type="match status" value="1"/>
</dbReference>
<dbReference type="GO" id="GO:0003723">
    <property type="term" value="F:RNA binding"/>
    <property type="evidence" value="ECO:0007669"/>
    <property type="project" value="UniProtKB-UniRule"/>
</dbReference>
<dbReference type="InterPro" id="IPR000241">
    <property type="entry name" value="RlmKL-like_Mtase"/>
</dbReference>
<dbReference type="GO" id="GO:0008990">
    <property type="term" value="F:rRNA (guanine-N2-)-methyltransferase activity"/>
    <property type="evidence" value="ECO:0007669"/>
    <property type="project" value="TreeGrafter"/>
</dbReference>
<keyword evidence="2 5" id="KW-0808">Transferase</keyword>
<dbReference type="PROSITE" id="PS01261">
    <property type="entry name" value="UPF0020"/>
    <property type="match status" value="1"/>
</dbReference>
<dbReference type="InterPro" id="IPR054170">
    <property type="entry name" value="RlmL_1st"/>
</dbReference>
<dbReference type="PANTHER" id="PTHR47313">
    <property type="entry name" value="RIBOSOMAL RNA LARGE SUBUNIT METHYLTRANSFERASE K/L"/>
    <property type="match status" value="1"/>
</dbReference>
<evidence type="ECO:0000259" key="4">
    <source>
        <dbReference type="PROSITE" id="PS51165"/>
    </source>
</evidence>
<accession>A0A2K0A812</accession>
<proteinExistence type="predicted"/>
<sequence length="377" mass="42723">MFQLLAVCPMGLEAVVAKEIQELGYETQVENGRIFFEGDAKAIVQCNLWLRTADRIKIVVGRFNATTFDELFEKTKSLPWENIIDKEGQFPVQGRSVKSTLYSVPDCQAITKKAIVERLKKAYDEKGWLNECGAKYPVEVAILKDNVLLTIDTSGSGLNRRGYRIAQGEAPIKETLAASLVRLANWKGDTPFIDPFCGSGTIAIEACLIAQNIAPGFNRDFVSEEWNIMPPNIYDDMRDDADQQANYDKDIQVFASDIDPEMVEIAKRNAKEVGLADIIQFSVKDVNTLTIDTDESVALVGNPPYGERIGDREEVEEMYRYIGKLMNQHSHLSTYILTSNKEFEFLVNRKATKRRKLFNGYIECTYYQYWGKKPTTI</sequence>
<gene>
    <name evidence="5" type="ORF">AL503_010470</name>
</gene>
<dbReference type="InterPro" id="IPR004114">
    <property type="entry name" value="THUMP_dom"/>
</dbReference>
<keyword evidence="3" id="KW-0694">RNA-binding</keyword>
<dbReference type="GO" id="GO:0070043">
    <property type="term" value="F:rRNA (guanine-N7-)-methyltransferase activity"/>
    <property type="evidence" value="ECO:0007669"/>
    <property type="project" value="TreeGrafter"/>
</dbReference>
<dbReference type="Gene3D" id="3.30.2130.30">
    <property type="match status" value="1"/>
</dbReference>
<dbReference type="PROSITE" id="PS51165">
    <property type="entry name" value="THUMP"/>
    <property type="match status" value="1"/>
</dbReference>
<dbReference type="SMART" id="SM00981">
    <property type="entry name" value="THUMP"/>
    <property type="match status" value="1"/>
</dbReference>
<evidence type="ECO:0000313" key="6">
    <source>
        <dbReference type="Proteomes" id="UP000053523"/>
    </source>
</evidence>
<dbReference type="Pfam" id="PF22020">
    <property type="entry name" value="RlmL_1st"/>
    <property type="match status" value="1"/>
</dbReference>
<dbReference type="Proteomes" id="UP000053523">
    <property type="component" value="Unassembled WGS sequence"/>
</dbReference>
<dbReference type="InterPro" id="IPR053943">
    <property type="entry name" value="RlmKL-like_Mtase_CS"/>
</dbReference>
<evidence type="ECO:0000256" key="3">
    <source>
        <dbReference type="PROSITE-ProRule" id="PRU00529"/>
    </source>
</evidence>
<organism evidence="5 6">
    <name type="scientific">Staphylococcus haemolyticus</name>
    <dbReference type="NCBI Taxonomy" id="1283"/>
    <lineage>
        <taxon>Bacteria</taxon>
        <taxon>Bacillati</taxon>
        <taxon>Bacillota</taxon>
        <taxon>Bacilli</taxon>
        <taxon>Bacillales</taxon>
        <taxon>Staphylococcaceae</taxon>
        <taxon>Staphylococcus</taxon>
    </lineage>
</organism>
<dbReference type="CDD" id="cd11715">
    <property type="entry name" value="THUMP_AdoMetMT"/>
    <property type="match status" value="1"/>
</dbReference>
<dbReference type="FunFam" id="3.30.2130.30:FF:000001">
    <property type="entry name" value="Ribosomal RNA large subunit methyltransferase K/L"/>
    <property type="match status" value="1"/>
</dbReference>
<evidence type="ECO:0000313" key="5">
    <source>
        <dbReference type="EMBL" id="PNN21165.1"/>
    </source>
</evidence>
<evidence type="ECO:0000256" key="1">
    <source>
        <dbReference type="ARBA" id="ARBA00022603"/>
    </source>
</evidence>
<dbReference type="EMBL" id="LORN02000015">
    <property type="protein sequence ID" value="PNN21165.1"/>
    <property type="molecule type" value="Genomic_DNA"/>
</dbReference>
<dbReference type="Gene3D" id="3.40.50.150">
    <property type="entry name" value="Vaccinia Virus protein VP39"/>
    <property type="match status" value="1"/>
</dbReference>